<sequence>MSSQLSKSTKENKHAGPMYYAYVRFVDDGKRHILPIRDIQNFKPSNLKNFKPRKVYNAKWKDDVQDDFFGAQIVKLFGTYEEAQEETSRERLPVPPAEASSSSSDDSEPNDDIHHHHQYVMGTQLIRIISVVGSSSIFCITALFISFLRQVACRAIVETCLITGRQFHRGCVSRRGAASLTLGVLGRSNSVAPESR</sequence>
<reference evidence="1" key="1">
    <citation type="submission" date="2020-05" db="EMBL/GenBank/DDBJ databases">
        <title>Large-scale comparative analyses of tick genomes elucidate their genetic diversity and vector capacities.</title>
        <authorList>
            <person name="Jia N."/>
            <person name="Wang J."/>
            <person name="Shi W."/>
            <person name="Du L."/>
            <person name="Sun Y."/>
            <person name="Zhan W."/>
            <person name="Jiang J."/>
            <person name="Wang Q."/>
            <person name="Zhang B."/>
            <person name="Ji P."/>
            <person name="Sakyi L.B."/>
            <person name="Cui X."/>
            <person name="Yuan T."/>
            <person name="Jiang B."/>
            <person name="Yang W."/>
            <person name="Lam T.T.-Y."/>
            <person name="Chang Q."/>
            <person name="Ding S."/>
            <person name="Wang X."/>
            <person name="Zhu J."/>
            <person name="Ruan X."/>
            <person name="Zhao L."/>
            <person name="Wei J."/>
            <person name="Que T."/>
            <person name="Du C."/>
            <person name="Cheng J."/>
            <person name="Dai P."/>
            <person name="Han X."/>
            <person name="Huang E."/>
            <person name="Gao Y."/>
            <person name="Liu J."/>
            <person name="Shao H."/>
            <person name="Ye R."/>
            <person name="Li L."/>
            <person name="Wei W."/>
            <person name="Wang X."/>
            <person name="Wang C."/>
            <person name="Yang T."/>
            <person name="Huo Q."/>
            <person name="Li W."/>
            <person name="Guo W."/>
            <person name="Chen H."/>
            <person name="Zhou L."/>
            <person name="Ni X."/>
            <person name="Tian J."/>
            <person name="Zhou Y."/>
            <person name="Sheng Y."/>
            <person name="Liu T."/>
            <person name="Pan Y."/>
            <person name="Xia L."/>
            <person name="Li J."/>
            <person name="Zhao F."/>
            <person name="Cao W."/>
        </authorList>
    </citation>
    <scope>NUCLEOTIDE SEQUENCE</scope>
    <source>
        <strain evidence="1">Hyas-2018</strain>
    </source>
</reference>
<accession>A0ACB7RUI8</accession>
<evidence type="ECO:0000313" key="2">
    <source>
        <dbReference type="Proteomes" id="UP000821845"/>
    </source>
</evidence>
<organism evidence="1 2">
    <name type="scientific">Hyalomma asiaticum</name>
    <name type="common">Tick</name>
    <dbReference type="NCBI Taxonomy" id="266040"/>
    <lineage>
        <taxon>Eukaryota</taxon>
        <taxon>Metazoa</taxon>
        <taxon>Ecdysozoa</taxon>
        <taxon>Arthropoda</taxon>
        <taxon>Chelicerata</taxon>
        <taxon>Arachnida</taxon>
        <taxon>Acari</taxon>
        <taxon>Parasitiformes</taxon>
        <taxon>Ixodida</taxon>
        <taxon>Ixodoidea</taxon>
        <taxon>Ixodidae</taxon>
        <taxon>Hyalomminae</taxon>
        <taxon>Hyalomma</taxon>
    </lineage>
</organism>
<keyword evidence="2" id="KW-1185">Reference proteome</keyword>
<name>A0ACB7RUI8_HYAAI</name>
<gene>
    <name evidence="1" type="ORF">HPB50_011312</name>
</gene>
<dbReference type="EMBL" id="CM023487">
    <property type="protein sequence ID" value="KAH6925865.1"/>
    <property type="molecule type" value="Genomic_DNA"/>
</dbReference>
<proteinExistence type="predicted"/>
<dbReference type="Proteomes" id="UP000821845">
    <property type="component" value="Chromosome 7"/>
</dbReference>
<evidence type="ECO:0000313" key="1">
    <source>
        <dbReference type="EMBL" id="KAH6925865.1"/>
    </source>
</evidence>
<comment type="caution">
    <text evidence="1">The sequence shown here is derived from an EMBL/GenBank/DDBJ whole genome shotgun (WGS) entry which is preliminary data.</text>
</comment>
<protein>
    <submittedName>
        <fullName evidence="1">Uncharacterized protein</fullName>
    </submittedName>
</protein>